<protein>
    <submittedName>
        <fullName evidence="2">Uncharacterized protein</fullName>
    </submittedName>
</protein>
<feature type="transmembrane region" description="Helical" evidence="1">
    <location>
        <begin position="12"/>
        <end position="33"/>
    </location>
</feature>
<proteinExistence type="predicted"/>
<dbReference type="EMBL" id="BAAAJK010000018">
    <property type="protein sequence ID" value="GAA1392088.1"/>
    <property type="molecule type" value="Genomic_DNA"/>
</dbReference>
<organism evidence="2 3">
    <name type="scientific">Pseudonocardia kongjuensis</name>
    <dbReference type="NCBI Taxonomy" id="102227"/>
    <lineage>
        <taxon>Bacteria</taxon>
        <taxon>Bacillati</taxon>
        <taxon>Actinomycetota</taxon>
        <taxon>Actinomycetes</taxon>
        <taxon>Pseudonocardiales</taxon>
        <taxon>Pseudonocardiaceae</taxon>
        <taxon>Pseudonocardia</taxon>
    </lineage>
</organism>
<keyword evidence="1" id="KW-0472">Membrane</keyword>
<keyword evidence="1" id="KW-0812">Transmembrane</keyword>
<dbReference type="RefSeq" id="WP_344023905.1">
    <property type="nucleotide sequence ID" value="NZ_BAAAJK010000018.1"/>
</dbReference>
<gene>
    <name evidence="2" type="ORF">GCM10009613_35920</name>
</gene>
<keyword evidence="1" id="KW-1133">Transmembrane helix</keyword>
<comment type="caution">
    <text evidence="2">The sequence shown here is derived from an EMBL/GenBank/DDBJ whole genome shotgun (WGS) entry which is preliminary data.</text>
</comment>
<evidence type="ECO:0000313" key="2">
    <source>
        <dbReference type="EMBL" id="GAA1392088.1"/>
    </source>
</evidence>
<feature type="transmembrane region" description="Helical" evidence="1">
    <location>
        <begin position="39"/>
        <end position="64"/>
    </location>
</feature>
<reference evidence="2 3" key="1">
    <citation type="journal article" date="2019" name="Int. J. Syst. Evol. Microbiol.">
        <title>The Global Catalogue of Microorganisms (GCM) 10K type strain sequencing project: providing services to taxonomists for standard genome sequencing and annotation.</title>
        <authorList>
            <consortium name="The Broad Institute Genomics Platform"/>
            <consortium name="The Broad Institute Genome Sequencing Center for Infectious Disease"/>
            <person name="Wu L."/>
            <person name="Ma J."/>
        </authorList>
    </citation>
    <scope>NUCLEOTIDE SEQUENCE [LARGE SCALE GENOMIC DNA]</scope>
    <source>
        <strain evidence="2 3">JCM 11896</strain>
    </source>
</reference>
<dbReference type="Proteomes" id="UP001501414">
    <property type="component" value="Unassembled WGS sequence"/>
</dbReference>
<sequence length="66" mass="6663">MHRHDGETRVMWVAFVMITSAVAGVCVTGLFSILEAGPIASLGAGGATAIGVATIGVAVIALLVRR</sequence>
<evidence type="ECO:0000256" key="1">
    <source>
        <dbReference type="SAM" id="Phobius"/>
    </source>
</evidence>
<name>A0ABN1XWR6_9PSEU</name>
<accession>A0ABN1XWR6</accession>
<evidence type="ECO:0000313" key="3">
    <source>
        <dbReference type="Proteomes" id="UP001501414"/>
    </source>
</evidence>
<keyword evidence="3" id="KW-1185">Reference proteome</keyword>